<accession>A0A0A6D536</accession>
<evidence type="ECO:0008006" key="3">
    <source>
        <dbReference type="Google" id="ProtNLM"/>
    </source>
</evidence>
<sequence>MTDNTTNSAAQVDCIGVDTLTDLRAVSSATTRKVSTLGFAARGDGGHADYVLDAADTTTPESSPMVIVAYDGGRWKLMHDGNVTAEQCGFKRDGTVNTQNVLNSAIAAVTKAGARIMWGHGTYVCEHIAIIPNMSWVGKGQFFTVLKARDGLNQDFITSNFNINTDNVSVVGMQFHGNRAKNSNGQTFALKGAKQTLRQVTITQSALHGLITDFDIIDGERPLGFESTYEDILIDTTGGHGWMYNGPTDSSMTNVTLLDCGVLKDNTYFGLIASRNFRADNLHPWNRSSTSQVPAASVYIQASAPGCTAVNSHFEGGHCPLKILSNQNSFSDCDYYATRGVYCVENYGAANKISGVLGATAAAVNPNYRGILLQGVGNMVDLTDGGCVNGSIDFNGSQGGNMVRISGYRNSGVPYVGTPHPADVVDLVILGAGGGVLTKPYSA</sequence>
<reference evidence="1 2" key="1">
    <citation type="submission" date="2014-10" db="EMBL/GenBank/DDBJ databases">
        <title>Draft genome sequence of Pseudomonas chlororaphis EA105.</title>
        <authorList>
            <person name="McCully L.M."/>
            <person name="Bitzer A.S."/>
            <person name="Spence C."/>
            <person name="Bais H."/>
            <person name="Silby M.W."/>
        </authorList>
    </citation>
    <scope>NUCLEOTIDE SEQUENCE [LARGE SCALE GENOMIC DNA]</scope>
    <source>
        <strain evidence="1 2">EA105</strain>
    </source>
</reference>
<organism evidence="1 2">
    <name type="scientific">Pseudomonas chlororaphis</name>
    <dbReference type="NCBI Taxonomy" id="587753"/>
    <lineage>
        <taxon>Bacteria</taxon>
        <taxon>Pseudomonadati</taxon>
        <taxon>Pseudomonadota</taxon>
        <taxon>Gammaproteobacteria</taxon>
        <taxon>Pseudomonadales</taxon>
        <taxon>Pseudomonadaceae</taxon>
        <taxon>Pseudomonas</taxon>
    </lineage>
</organism>
<protein>
    <recommendedName>
        <fullName evidence="3">Pectate lyase superfamily protein domain-containing protein</fullName>
    </recommendedName>
</protein>
<dbReference type="PATRIC" id="fig|587753.9.peg.4515"/>
<dbReference type="Proteomes" id="UP000030564">
    <property type="component" value="Unassembled WGS sequence"/>
</dbReference>
<evidence type="ECO:0000313" key="2">
    <source>
        <dbReference type="Proteomes" id="UP000030564"/>
    </source>
</evidence>
<dbReference type="EMBL" id="JSFK01000040">
    <property type="protein sequence ID" value="KHA70325.1"/>
    <property type="molecule type" value="Genomic_DNA"/>
</dbReference>
<dbReference type="AlphaFoldDB" id="A0A0A6D536"/>
<proteinExistence type="predicted"/>
<name>A0A0A6D536_9PSED</name>
<comment type="caution">
    <text evidence="1">The sequence shown here is derived from an EMBL/GenBank/DDBJ whole genome shotgun (WGS) entry which is preliminary data.</text>
</comment>
<dbReference type="InterPro" id="IPR011050">
    <property type="entry name" value="Pectin_lyase_fold/virulence"/>
</dbReference>
<evidence type="ECO:0000313" key="1">
    <source>
        <dbReference type="EMBL" id="KHA70325.1"/>
    </source>
</evidence>
<dbReference type="OrthoDB" id="2486098at2"/>
<dbReference type="SUPFAM" id="SSF51126">
    <property type="entry name" value="Pectin lyase-like"/>
    <property type="match status" value="1"/>
</dbReference>
<gene>
    <name evidence="1" type="ORF">NZ35_25855</name>
</gene>